<evidence type="ECO:0000313" key="4">
    <source>
        <dbReference type="Proteomes" id="UP000005459"/>
    </source>
</evidence>
<keyword evidence="4" id="KW-1185">Reference proteome</keyword>
<feature type="domain" description="DUF2779" evidence="2">
    <location>
        <begin position="34"/>
        <end position="129"/>
    </location>
</feature>
<dbReference type="EMBL" id="AFWV01000013">
    <property type="protein sequence ID" value="EGV17011.1"/>
    <property type="molecule type" value="Genomic_DNA"/>
</dbReference>
<proteinExistence type="predicted"/>
<name>F9UFY7_9GAMM</name>
<dbReference type="Pfam" id="PF11074">
    <property type="entry name" value="DUF2779"/>
    <property type="match status" value="1"/>
</dbReference>
<feature type="region of interest" description="Disordered" evidence="1">
    <location>
        <begin position="132"/>
        <end position="158"/>
    </location>
</feature>
<organism evidence="3 4">
    <name type="scientific">Thiocapsa marina 5811</name>
    <dbReference type="NCBI Taxonomy" id="768671"/>
    <lineage>
        <taxon>Bacteria</taxon>
        <taxon>Pseudomonadati</taxon>
        <taxon>Pseudomonadota</taxon>
        <taxon>Gammaproteobacteria</taxon>
        <taxon>Chromatiales</taxon>
        <taxon>Chromatiaceae</taxon>
        <taxon>Thiocapsa</taxon>
    </lineage>
</organism>
<sequence>MTTRQPSNPAFPCDIAFPRHYLRIGILDTPLQTSTGVRSSEPLPYQWSCHVQTESGLIDQFGFLDTRGLDPRSELVETLLAVIARTGAILVPSARETALLHGLQHSRADSTGALADALSRLVEVDRFADRRQRPAAPGSVSGDDPAGSVIWPDDASESPLDLRDDRAAQVAYLELIDARTQNIRRRQLVRALVRFGDLELSRLVCAFAEHTGADPVSIAPGPMLN</sequence>
<evidence type="ECO:0000259" key="2">
    <source>
        <dbReference type="Pfam" id="PF11074"/>
    </source>
</evidence>
<evidence type="ECO:0000313" key="3">
    <source>
        <dbReference type="EMBL" id="EGV17011.1"/>
    </source>
</evidence>
<dbReference type="InterPro" id="IPR021301">
    <property type="entry name" value="DUF2779"/>
</dbReference>
<dbReference type="eggNOG" id="COG2251">
    <property type="taxonomic scope" value="Bacteria"/>
</dbReference>
<evidence type="ECO:0000256" key="1">
    <source>
        <dbReference type="SAM" id="MobiDB-lite"/>
    </source>
</evidence>
<dbReference type="OrthoDB" id="9783873at2"/>
<gene>
    <name evidence="3" type="ORF">ThimaDRAFT_3840</name>
</gene>
<protein>
    <recommendedName>
        <fullName evidence="2">DUF2779 domain-containing protein</fullName>
    </recommendedName>
</protein>
<reference evidence="3 4" key="1">
    <citation type="submission" date="2011-06" db="EMBL/GenBank/DDBJ databases">
        <title>The draft genome of Thiocapsa marina 5811.</title>
        <authorList>
            <consortium name="US DOE Joint Genome Institute (JGI-PGF)"/>
            <person name="Lucas S."/>
            <person name="Han J."/>
            <person name="Cheng J.-F."/>
            <person name="Goodwin L."/>
            <person name="Pitluck S."/>
            <person name="Peters L."/>
            <person name="Land M.L."/>
            <person name="Hauser L."/>
            <person name="Vogl K."/>
            <person name="Liu Z."/>
            <person name="Imhoff J."/>
            <person name="Thiel V."/>
            <person name="Frigaard N.-U."/>
            <person name="Bryant D."/>
            <person name="Woyke T.J."/>
        </authorList>
    </citation>
    <scope>NUCLEOTIDE SEQUENCE [LARGE SCALE GENOMIC DNA]</scope>
    <source>
        <strain evidence="3 4">5811</strain>
    </source>
</reference>
<dbReference type="STRING" id="768671.ThimaDRAFT_3840"/>
<dbReference type="AlphaFoldDB" id="F9UFY7"/>
<dbReference type="RefSeq" id="WP_007194712.1">
    <property type="nucleotide sequence ID" value="NZ_AFWV01000013.1"/>
</dbReference>
<dbReference type="Proteomes" id="UP000005459">
    <property type="component" value="Unassembled WGS sequence"/>
</dbReference>
<accession>F9UFY7</accession>